<reference evidence="3" key="2">
    <citation type="submission" date="2025-09" db="UniProtKB">
        <authorList>
            <consortium name="Ensembl"/>
        </authorList>
    </citation>
    <scope>IDENTIFICATION</scope>
</reference>
<accession>A0A9J7ZIE6</accession>
<feature type="signal peptide" evidence="1">
    <location>
        <begin position="1"/>
        <end position="20"/>
    </location>
</feature>
<evidence type="ECO:0000256" key="1">
    <source>
        <dbReference type="SAM" id="SignalP"/>
    </source>
</evidence>
<feature type="chain" id="PRO_5039934685" description="Ig-like domain-containing protein" evidence="1">
    <location>
        <begin position="21"/>
        <end position="441"/>
    </location>
</feature>
<dbReference type="SMART" id="SM00409">
    <property type="entry name" value="IG"/>
    <property type="match status" value="2"/>
</dbReference>
<dbReference type="InterPro" id="IPR007110">
    <property type="entry name" value="Ig-like_dom"/>
</dbReference>
<dbReference type="Pfam" id="PF07686">
    <property type="entry name" value="V-set"/>
    <property type="match status" value="1"/>
</dbReference>
<dbReference type="InterPro" id="IPR013106">
    <property type="entry name" value="Ig_V-set"/>
</dbReference>
<dbReference type="PROSITE" id="PS50835">
    <property type="entry name" value="IG_LIKE"/>
    <property type="match status" value="2"/>
</dbReference>
<feature type="domain" description="Ig-like" evidence="2">
    <location>
        <begin position="131"/>
        <end position="220"/>
    </location>
</feature>
<evidence type="ECO:0000259" key="2">
    <source>
        <dbReference type="PROSITE" id="PS50835"/>
    </source>
</evidence>
<dbReference type="InterPro" id="IPR036179">
    <property type="entry name" value="Ig-like_dom_sf"/>
</dbReference>
<dbReference type="OMA" id="ITELCFI"/>
<dbReference type="AlphaFoldDB" id="A0A9J7ZIE6"/>
<dbReference type="InterPro" id="IPR003599">
    <property type="entry name" value="Ig_sub"/>
</dbReference>
<evidence type="ECO:0000313" key="3">
    <source>
        <dbReference type="Ensembl" id="ENSCCRP00000130636.1"/>
    </source>
</evidence>
<dbReference type="Gene3D" id="2.60.40.10">
    <property type="entry name" value="Immunoglobulins"/>
    <property type="match status" value="4"/>
</dbReference>
<dbReference type="SUPFAM" id="SSF48726">
    <property type="entry name" value="Immunoglobulin"/>
    <property type="match status" value="4"/>
</dbReference>
<dbReference type="FunFam" id="2.60.40.10:FF:002431">
    <property type="entry name" value="Si:ch211-222k6.3"/>
    <property type="match status" value="1"/>
</dbReference>
<evidence type="ECO:0000313" key="4">
    <source>
        <dbReference type="Proteomes" id="UP001108240"/>
    </source>
</evidence>
<proteinExistence type="predicted"/>
<keyword evidence="1" id="KW-0732">Signal</keyword>
<protein>
    <recommendedName>
        <fullName evidence="2">Ig-like domain-containing protein</fullName>
    </recommendedName>
</protein>
<reference evidence="3" key="1">
    <citation type="submission" date="2025-08" db="UniProtKB">
        <authorList>
            <consortium name="Ensembl"/>
        </authorList>
    </citation>
    <scope>IDENTIFICATION</scope>
</reference>
<dbReference type="Proteomes" id="UP001108240">
    <property type="component" value="Unplaced"/>
</dbReference>
<dbReference type="PANTHER" id="PTHR21063:SF4">
    <property type="entry name" value="CD48 ANTIGEN-RELATED"/>
    <property type="match status" value="1"/>
</dbReference>
<dbReference type="InterPro" id="IPR013783">
    <property type="entry name" value="Ig-like_fold"/>
</dbReference>
<dbReference type="GeneTree" id="ENSGT01050000244806"/>
<keyword evidence="4" id="KW-1185">Reference proteome</keyword>
<sequence>MSNEMFYAVILFCLQPVVFADTDEVESVSVLEGDSVTLHSGLTEMMDDDVILWRFGSENTLIAEINVMGGSITVYDNVLDGRFRDRLKVDHQTGSLIITNTRTEHTGLYQLQINSVRKSITLTVYARLSVPVISSNSITNCSSSSSSSSQQNCSLLCSVVNVGHVTLSWYKGNSLLSSISVSDLSISLSLPLEVEYQDKNSYSCVLNNPISNQTQHLDITQLCHTCSGVFGDTDTVKSVSVLEGDSVTLHSDAELQTDDVIQWRFGSENTLIATINVGTGSFSTINDRLTLDKTTGSLTITNTTITDSGLYQIRARIIYRFSVTVYARLPVPVISNNSSQNPSSSSSSSSSSSPQQNCSLVCSVVNVGHVTLSWYKGNSLLSSISVSDLSISLSLPLEVECLDDFYSCVVAYSFSNQTTHLNNTQLCQPCSGISEVIIMIE</sequence>
<name>A0A9J7ZIE6_CYPCA</name>
<organism evidence="3 4">
    <name type="scientific">Cyprinus carpio carpio</name>
    <dbReference type="NCBI Taxonomy" id="630221"/>
    <lineage>
        <taxon>Eukaryota</taxon>
        <taxon>Metazoa</taxon>
        <taxon>Chordata</taxon>
        <taxon>Craniata</taxon>
        <taxon>Vertebrata</taxon>
        <taxon>Euteleostomi</taxon>
        <taxon>Actinopterygii</taxon>
        <taxon>Neopterygii</taxon>
        <taxon>Teleostei</taxon>
        <taxon>Ostariophysi</taxon>
        <taxon>Cypriniformes</taxon>
        <taxon>Cyprinidae</taxon>
        <taxon>Cyprininae</taxon>
        <taxon>Cyprinus</taxon>
    </lineage>
</organism>
<dbReference type="Ensembl" id="ENSCCRT00000179388.1">
    <property type="protein sequence ID" value="ENSCCRP00000130636.1"/>
    <property type="gene ID" value="ENSCCRG00000082700.1"/>
</dbReference>
<dbReference type="PANTHER" id="PTHR21063">
    <property type="entry name" value="LFA-3"/>
    <property type="match status" value="1"/>
</dbReference>
<feature type="domain" description="Ig-like" evidence="2">
    <location>
        <begin position="332"/>
        <end position="422"/>
    </location>
</feature>